<evidence type="ECO:0000256" key="2">
    <source>
        <dbReference type="ARBA" id="ARBA00022475"/>
    </source>
</evidence>
<evidence type="ECO:0000256" key="4">
    <source>
        <dbReference type="ARBA" id="ARBA00022989"/>
    </source>
</evidence>
<dbReference type="PANTHER" id="PTHR34390">
    <property type="entry name" value="UPF0442 PROTEIN YJJB-RELATED"/>
    <property type="match status" value="1"/>
</dbReference>
<dbReference type="AlphaFoldDB" id="A0A2I1L7N8"/>
<keyword evidence="4" id="KW-1133">Transmembrane helix</keyword>
<keyword evidence="3" id="KW-0812">Transmembrane</keyword>
<comment type="caution">
    <text evidence="7">The sequence shown here is derived from an EMBL/GenBank/DDBJ whole genome shotgun (WGS) entry which is preliminary data.</text>
</comment>
<evidence type="ECO:0000256" key="1">
    <source>
        <dbReference type="ARBA" id="ARBA00004651"/>
    </source>
</evidence>
<dbReference type="InterPro" id="IPR050539">
    <property type="entry name" value="ThrE_Dicarb/AminoAcid_Exp"/>
</dbReference>
<organism evidence="7 8">
    <name type="scientific">Aerococcus urinae</name>
    <dbReference type="NCBI Taxonomy" id="1376"/>
    <lineage>
        <taxon>Bacteria</taxon>
        <taxon>Bacillati</taxon>
        <taxon>Bacillota</taxon>
        <taxon>Bacilli</taxon>
        <taxon>Lactobacillales</taxon>
        <taxon>Aerococcaceae</taxon>
        <taxon>Aerococcus</taxon>
    </lineage>
</organism>
<dbReference type="EMBL" id="QMHM01000009">
    <property type="protein sequence ID" value="RAV79098.1"/>
    <property type="molecule type" value="Genomic_DNA"/>
</dbReference>
<comment type="subcellular location">
    <subcellularLocation>
        <location evidence="1">Cell membrane</location>
        <topology evidence="1">Multi-pass membrane protein</topology>
    </subcellularLocation>
</comment>
<name>A0A2I1L7N8_9LACT</name>
<evidence type="ECO:0000313" key="7">
    <source>
        <dbReference type="EMBL" id="RAV79098.1"/>
    </source>
</evidence>
<evidence type="ECO:0000313" key="8">
    <source>
        <dbReference type="Proteomes" id="UP000251923"/>
    </source>
</evidence>
<dbReference type="GO" id="GO:0015744">
    <property type="term" value="P:succinate transport"/>
    <property type="evidence" value="ECO:0007669"/>
    <property type="project" value="TreeGrafter"/>
</dbReference>
<dbReference type="Proteomes" id="UP000251923">
    <property type="component" value="Unassembled WGS sequence"/>
</dbReference>
<evidence type="ECO:0000256" key="5">
    <source>
        <dbReference type="ARBA" id="ARBA00023136"/>
    </source>
</evidence>
<proteinExistence type="inferred from homology"/>
<evidence type="ECO:0000256" key="3">
    <source>
        <dbReference type="ARBA" id="ARBA00022692"/>
    </source>
</evidence>
<accession>A0A2I1L7N8</accession>
<evidence type="ECO:0000256" key="6">
    <source>
        <dbReference type="ARBA" id="ARBA00034125"/>
    </source>
</evidence>
<gene>
    <name evidence="7" type="ORF">DBT54_05605</name>
</gene>
<keyword evidence="2" id="KW-1003">Cell membrane</keyword>
<dbReference type="PANTHER" id="PTHR34390:SF2">
    <property type="entry name" value="SUCCINATE TRANSPORTER SUBUNIT YJJP-RELATED"/>
    <property type="match status" value="1"/>
</dbReference>
<dbReference type="Pfam" id="PF06738">
    <property type="entry name" value="ThrE"/>
    <property type="match status" value="1"/>
</dbReference>
<dbReference type="InterPro" id="IPR010619">
    <property type="entry name" value="ThrE-like_N"/>
</dbReference>
<keyword evidence="5" id="KW-0472">Membrane</keyword>
<comment type="similarity">
    <text evidence="6">Belongs to the ThrE exporter (TC 2.A.79) family.</text>
</comment>
<reference evidence="7 8" key="1">
    <citation type="submission" date="2018-04" db="EMBL/GenBank/DDBJ databases">
        <title>Aerococcus urinae genomes.</title>
        <authorList>
            <person name="Hilt E."/>
            <person name="Gilbert N.M."/>
            <person name="Thomas-White K."/>
            <person name="Putonti C."/>
            <person name="Lewis A.L."/>
            <person name="Visck K.L."/>
            <person name="Wolfe A.J."/>
        </authorList>
    </citation>
    <scope>NUCLEOTIDE SEQUENCE [LARGE SCALE GENOMIC DNA]</scope>
    <source>
        <strain evidence="7 8">UMB7480</strain>
    </source>
</reference>
<dbReference type="GO" id="GO:0005886">
    <property type="term" value="C:plasma membrane"/>
    <property type="evidence" value="ECO:0007669"/>
    <property type="project" value="UniProtKB-SubCell"/>
</dbReference>
<protein>
    <submittedName>
        <fullName evidence="7">Threonine/serine exporter</fullName>
    </submittedName>
</protein>
<dbReference type="GO" id="GO:0022857">
    <property type="term" value="F:transmembrane transporter activity"/>
    <property type="evidence" value="ECO:0007669"/>
    <property type="project" value="InterPro"/>
</dbReference>
<sequence>MRVNDWHKLSRKEITMAAISEEQNHLLLSTCLLAGKIMMESGSESYRVEDTMQRIAQNSHRFDTASYVTNTAVFMSLNKHSDMQMVLVKKTSTDLAKIDDTNQLSRSYAEGKLNLEELYQALQAVDKQEKTFPFSVQLLAAGAASAAFMLMIDSTNYWDIGFAFAIAIIGFAISEYCKVEFEITFLSDFFATTVIGFLALSLNRLGLVNNLDSLITGCIMPLLPGLAITGALRDLFARQLISGMVQAVNAILIAIVLGVGIALTLQWLG</sequence>